<organism evidence="1 2">
    <name type="scientific">Pseudogemmobacter faecipullorum</name>
    <dbReference type="NCBI Taxonomy" id="2755041"/>
    <lineage>
        <taxon>Bacteria</taxon>
        <taxon>Pseudomonadati</taxon>
        <taxon>Pseudomonadota</taxon>
        <taxon>Alphaproteobacteria</taxon>
        <taxon>Rhodobacterales</taxon>
        <taxon>Paracoccaceae</taxon>
        <taxon>Pseudogemmobacter</taxon>
    </lineage>
</organism>
<dbReference type="EMBL" id="JACDXX010000017">
    <property type="protein sequence ID" value="MCB5411510.1"/>
    <property type="molecule type" value="Genomic_DNA"/>
</dbReference>
<dbReference type="SUPFAM" id="SSF109604">
    <property type="entry name" value="HD-domain/PDEase-like"/>
    <property type="match status" value="1"/>
</dbReference>
<comment type="caution">
    <text evidence="1">The sequence shown here is derived from an EMBL/GenBank/DDBJ whole genome shotgun (WGS) entry which is preliminary data.</text>
</comment>
<gene>
    <name evidence="1" type="ORF">H0485_16080</name>
</gene>
<proteinExistence type="predicted"/>
<dbReference type="Proteomes" id="UP001198571">
    <property type="component" value="Unassembled WGS sequence"/>
</dbReference>
<name>A0ABS8CQN4_9RHOB</name>
<protein>
    <submittedName>
        <fullName evidence="1">HD domain-containing protein</fullName>
    </submittedName>
</protein>
<dbReference type="Gene3D" id="1.10.3210.10">
    <property type="entry name" value="Hypothetical protein af1432"/>
    <property type="match status" value="1"/>
</dbReference>
<sequence>MPDIFMAQRERDLYSILRSGDVSRWHSNPDLSHIRESVAEHHCRVAQIIRAFHPACSRNLLDAALHHDCGEMIVGDLPSPFKTSSPAAVDLHAAAEARALEGMGITIDLSPEDARWLKFADRAAAWWHVHHRAPHILQRADWQETQAWLIRGGLCSRCLCLPSLTSAGRGTGPCIAYHPGHRGSRMNAMTPNLRTGAAARLTPANVFAEVRLAPFEFPAYASAIQATIARDMIEDVTNEQKRRGLRPGAMPAGSVKVAVQRNAARIARTVQQQILRLMADAPGIPLGTADLRRVMDIKPDKLREVLMQLINEGRITRSGTGPYRYQLTEAQRDQVISYGERR</sequence>
<accession>A0ABS8CQN4</accession>
<dbReference type="Pfam" id="PF12917">
    <property type="entry name" value="YfbR-like"/>
    <property type="match status" value="1"/>
</dbReference>
<evidence type="ECO:0000313" key="2">
    <source>
        <dbReference type="Proteomes" id="UP001198571"/>
    </source>
</evidence>
<dbReference type="RefSeq" id="WP_226936982.1">
    <property type="nucleotide sequence ID" value="NZ_JACDXX010000017.1"/>
</dbReference>
<keyword evidence="2" id="KW-1185">Reference proteome</keyword>
<reference evidence="1 2" key="1">
    <citation type="submission" date="2020-07" db="EMBL/GenBank/DDBJ databases">
        <title>Pseudogemmobacter sp. nov., isolated from poultry manure in Taiwan.</title>
        <authorList>
            <person name="Lin S.-Y."/>
            <person name="Tang Y.-S."/>
            <person name="Young C.-C."/>
        </authorList>
    </citation>
    <scope>NUCLEOTIDE SEQUENCE [LARGE SCALE GENOMIC DNA]</scope>
    <source>
        <strain evidence="1 2">CC-YST710</strain>
    </source>
</reference>
<evidence type="ECO:0000313" key="1">
    <source>
        <dbReference type="EMBL" id="MCB5411510.1"/>
    </source>
</evidence>